<dbReference type="Proteomes" id="UP000286921">
    <property type="component" value="Unassembled WGS sequence"/>
</dbReference>
<evidence type="ECO:0000256" key="2">
    <source>
        <dbReference type="SAM" id="MobiDB-lite"/>
    </source>
</evidence>
<evidence type="ECO:0000259" key="3">
    <source>
        <dbReference type="Pfam" id="PF22788"/>
    </source>
</evidence>
<evidence type="ECO:0000313" key="4">
    <source>
        <dbReference type="EMBL" id="GCB28055.1"/>
    </source>
</evidence>
<dbReference type="STRING" id="105351.A0A401L9A2"/>
<dbReference type="InterPro" id="IPR055089">
    <property type="entry name" value="COP9_N"/>
</dbReference>
<keyword evidence="1" id="KW-0963">Cytoplasm</keyword>
<feature type="domain" description="COP9 signalosome complex subunit 3 N-terminal helical repeats" evidence="3">
    <location>
        <begin position="46"/>
        <end position="183"/>
    </location>
</feature>
<dbReference type="PANTHER" id="PTHR10758">
    <property type="entry name" value="26S PROTEASOME NON-ATPASE REGULATORY SUBUNIT 3/COP9 SIGNALOSOME COMPLEX SUBUNIT 3"/>
    <property type="match status" value="1"/>
</dbReference>
<gene>
    <name evidence="4" type="ORF">AAWM_10940</name>
</gene>
<protein>
    <submittedName>
        <fullName evidence="4">COP9 signalosome complex subunit 3</fullName>
    </submittedName>
</protein>
<name>A0A401L9A2_ASPAW</name>
<feature type="region of interest" description="Disordered" evidence="2">
    <location>
        <begin position="470"/>
        <end position="496"/>
    </location>
</feature>
<dbReference type="Pfam" id="PF22788">
    <property type="entry name" value="COP9_hel_rpt"/>
    <property type="match status" value="2"/>
</dbReference>
<feature type="domain" description="COP9 signalosome complex subunit 3 N-terminal helical repeats" evidence="3">
    <location>
        <begin position="217"/>
        <end position="289"/>
    </location>
</feature>
<proteinExistence type="predicted"/>
<dbReference type="GO" id="GO:0006511">
    <property type="term" value="P:ubiquitin-dependent protein catabolic process"/>
    <property type="evidence" value="ECO:0007669"/>
    <property type="project" value="TreeGrafter"/>
</dbReference>
<dbReference type="InterPro" id="IPR050756">
    <property type="entry name" value="CSN3"/>
</dbReference>
<evidence type="ECO:0000256" key="1">
    <source>
        <dbReference type="ARBA" id="ARBA00022490"/>
    </source>
</evidence>
<keyword evidence="5" id="KW-1185">Reference proteome</keyword>
<dbReference type="EMBL" id="BDHI01000029">
    <property type="protein sequence ID" value="GCB28055.1"/>
    <property type="molecule type" value="Genomic_DNA"/>
</dbReference>
<feature type="compositionally biased region" description="Acidic residues" evidence="2">
    <location>
        <begin position="483"/>
        <end position="496"/>
    </location>
</feature>
<evidence type="ECO:0000313" key="5">
    <source>
        <dbReference type="Proteomes" id="UP000286921"/>
    </source>
</evidence>
<sequence length="496" mass="55838">MAEILSHLTSASSELRSVNNTRDERYDTQIRDLVAYIKNCDKNSDTQYLLDNLHPSLHTLSYLLILNLHIDNLQIRAKENLPDEIKPGNDLWTRVAYFLQHFDPIQVRYAGHEWRRLVELLAQAAEVTAKPFLAVQVMKEALLRLNSPGILTSLHVTFLRLSLLSKSYHYALPVMERWIFQFPASSVQAYRKHISRPLCSEDTFGDTFISDASGFSAKLTYRDHMRFFLYGAMIYLALKKWDKALHWLSVVISSPVNDSVSKIMVEGYKKWVLASLLAHGKVLISSPRVISAHVLKVFQTLTKPYASLADAFERGDLPRLRAEIDIGRSIWRADNNEGLVSQLFHAYNSFLVMKLGRTFSALTTADVAQRTLAPLAFSASIEEFVALLVMSGTLSATLLHLHGQADATMLRFLARSESYLYGEISMRTRLVEEARVLGLITKDANQCSSELQLGNESLQILSRNQRWPDASRVSGDAVGESDGGLDIDEDIMGDGT</sequence>
<organism evidence="4 5">
    <name type="scientific">Aspergillus awamori</name>
    <name type="common">Black koji mold</name>
    <dbReference type="NCBI Taxonomy" id="105351"/>
    <lineage>
        <taxon>Eukaryota</taxon>
        <taxon>Fungi</taxon>
        <taxon>Dikarya</taxon>
        <taxon>Ascomycota</taxon>
        <taxon>Pezizomycotina</taxon>
        <taxon>Eurotiomycetes</taxon>
        <taxon>Eurotiomycetidae</taxon>
        <taxon>Eurotiales</taxon>
        <taxon>Aspergillaceae</taxon>
        <taxon>Aspergillus</taxon>
    </lineage>
</organism>
<comment type="caution">
    <text evidence="4">The sequence shown here is derived from an EMBL/GenBank/DDBJ whole genome shotgun (WGS) entry which is preliminary data.</text>
</comment>
<dbReference type="PANTHER" id="PTHR10758:SF1">
    <property type="entry name" value="COP9 SIGNALOSOME COMPLEX SUBUNIT 3"/>
    <property type="match status" value="1"/>
</dbReference>
<accession>A0A401L9A2</accession>
<dbReference type="GO" id="GO:0008180">
    <property type="term" value="C:COP9 signalosome"/>
    <property type="evidence" value="ECO:0007669"/>
    <property type="project" value="TreeGrafter"/>
</dbReference>
<dbReference type="AlphaFoldDB" id="A0A401L9A2"/>
<reference evidence="4 5" key="1">
    <citation type="submission" date="2016-09" db="EMBL/GenBank/DDBJ databases">
        <title>Aspergillus awamori IFM 58123T.</title>
        <authorList>
            <person name="Kusuya Y."/>
            <person name="Shimizu M."/>
            <person name="Takahashi H."/>
            <person name="Yaguchi T."/>
        </authorList>
    </citation>
    <scope>NUCLEOTIDE SEQUENCE [LARGE SCALE GENOMIC DNA]</scope>
    <source>
        <strain evidence="4 5">IFM 58123</strain>
    </source>
</reference>